<dbReference type="EMBL" id="CDMC01000006">
    <property type="protein sequence ID" value="CEN61177.1"/>
    <property type="molecule type" value="Genomic_DNA"/>
</dbReference>
<dbReference type="Gene3D" id="3.40.50.150">
    <property type="entry name" value="Vaccinia Virus protein VP39"/>
    <property type="match status" value="1"/>
</dbReference>
<evidence type="ECO:0000313" key="3">
    <source>
        <dbReference type="EMBL" id="CEN61177.1"/>
    </source>
</evidence>
<evidence type="ECO:0000256" key="2">
    <source>
        <dbReference type="ARBA" id="ARBA00022679"/>
    </source>
</evidence>
<sequence>MPKPIVSAIQIFPSNDNHAFLSADFLTLVEIESTDAAPFLIVGDTMSTRHDLYKDGVDFTTLALQSPDFAKYLKPNNQLDFTDPNAVRQLTVSLLQRDFDLKVDIPEARLCPPVPNRLNYILWLQDLIDTTGDEYRDEYNSDRKVTGLDIGTGCCSIYPLLGTSMRPNWSFLATDIDHENVRTATHTVKSNDLESRIHVVKTIPSDNLISINLIPGAER</sequence>
<keyword evidence="2" id="KW-0808">Transferase</keyword>
<dbReference type="Pfam" id="PF05971">
    <property type="entry name" value="Methyltransf_10"/>
    <property type="match status" value="1"/>
</dbReference>
<dbReference type="OrthoDB" id="514248at2759"/>
<evidence type="ECO:0000256" key="1">
    <source>
        <dbReference type="ARBA" id="ARBA00022603"/>
    </source>
</evidence>
<proteinExistence type="predicted"/>
<reference evidence="4" key="1">
    <citation type="journal article" date="2016" name="Genome Announc.">
        <title>Draft genome sequences of fungus Aspergillus calidoustus.</title>
        <authorList>
            <person name="Horn F."/>
            <person name="Linde J."/>
            <person name="Mattern D.J."/>
            <person name="Walther G."/>
            <person name="Guthke R."/>
            <person name="Scherlach K."/>
            <person name="Martin K."/>
            <person name="Brakhage A.A."/>
            <person name="Petzke L."/>
            <person name="Valiante V."/>
        </authorList>
    </citation>
    <scope>NUCLEOTIDE SEQUENCE [LARGE SCALE GENOMIC DNA]</scope>
    <source>
        <strain evidence="4">SF006504</strain>
    </source>
</reference>
<organism evidence="3 4">
    <name type="scientific">Aspergillus calidoustus</name>
    <dbReference type="NCBI Taxonomy" id="454130"/>
    <lineage>
        <taxon>Eukaryota</taxon>
        <taxon>Fungi</taxon>
        <taxon>Dikarya</taxon>
        <taxon>Ascomycota</taxon>
        <taxon>Pezizomycotina</taxon>
        <taxon>Eurotiomycetes</taxon>
        <taxon>Eurotiomycetidae</taxon>
        <taxon>Eurotiales</taxon>
        <taxon>Aspergillaceae</taxon>
        <taxon>Aspergillus</taxon>
        <taxon>Aspergillus subgen. Nidulantes</taxon>
    </lineage>
</organism>
<keyword evidence="4" id="KW-1185">Reference proteome</keyword>
<dbReference type="InterPro" id="IPR029063">
    <property type="entry name" value="SAM-dependent_MTases_sf"/>
</dbReference>
<evidence type="ECO:0000313" key="4">
    <source>
        <dbReference type="Proteomes" id="UP000054771"/>
    </source>
</evidence>
<dbReference type="GO" id="GO:0005634">
    <property type="term" value="C:nucleus"/>
    <property type="evidence" value="ECO:0007669"/>
    <property type="project" value="TreeGrafter"/>
</dbReference>
<dbReference type="AlphaFoldDB" id="A0A0U4ZYX0"/>
<dbReference type="GO" id="GO:0008168">
    <property type="term" value="F:methyltransferase activity"/>
    <property type="evidence" value="ECO:0007669"/>
    <property type="project" value="UniProtKB-KW"/>
</dbReference>
<name>A0A0U4ZYX0_ASPCI</name>
<protein>
    <submittedName>
        <fullName evidence="3">Putative DUF890 domain protein</fullName>
    </submittedName>
</protein>
<dbReference type="PANTHER" id="PTHR13393:SF0">
    <property type="entry name" value="RNA N6-ADENOSINE-METHYLTRANSFERASE METTL16"/>
    <property type="match status" value="1"/>
</dbReference>
<accession>A0A0U4ZYX0</accession>
<dbReference type="SUPFAM" id="SSF53335">
    <property type="entry name" value="S-adenosyl-L-methionine-dependent methyltransferases"/>
    <property type="match status" value="1"/>
</dbReference>
<keyword evidence="1" id="KW-0489">Methyltransferase</keyword>
<dbReference type="STRING" id="454130.A0A0U4ZYX0"/>
<gene>
    <name evidence="3" type="ORF">ASPCAL07841</name>
</gene>
<dbReference type="PANTHER" id="PTHR13393">
    <property type="entry name" value="SAM-DEPENDENT METHYLTRANSFERASE"/>
    <property type="match status" value="1"/>
</dbReference>
<dbReference type="InterPro" id="IPR010286">
    <property type="entry name" value="METTL16/RlmF"/>
</dbReference>
<dbReference type="Proteomes" id="UP000054771">
    <property type="component" value="Unassembled WGS sequence"/>
</dbReference>
<dbReference type="GO" id="GO:0070475">
    <property type="term" value="P:rRNA base methylation"/>
    <property type="evidence" value="ECO:0007669"/>
    <property type="project" value="TreeGrafter"/>
</dbReference>